<keyword evidence="2" id="KW-1185">Reference proteome</keyword>
<proteinExistence type="predicted"/>
<protein>
    <recommendedName>
        <fullName evidence="3">HEPN domain-containing protein</fullName>
    </recommendedName>
</protein>
<dbReference type="Gene3D" id="1.20.120.330">
    <property type="entry name" value="Nucleotidyltransferases domain 2"/>
    <property type="match status" value="1"/>
</dbReference>
<name>A0ABM6M6S9_9SPHN</name>
<dbReference type="EMBL" id="CP020083">
    <property type="protein sequence ID" value="ASR51681.1"/>
    <property type="molecule type" value="Genomic_DNA"/>
</dbReference>
<accession>A0ABM6M6S9</accession>
<sequence>MTDQIFRHGRAYHECALRCLEFRGEGQAFLFQPSLVLLAFVVEIYLKGLLVAEGKDARGHDHTRLFEQLDSPTRAKIAARYAERHQGQELAGDLPGFSKLFVDARYSYELKGEHVHDISGVAQLASTLYEVWADSRPELIETGVVHDRITAKKQGAPIINPKG</sequence>
<dbReference type="RefSeq" id="WP_054133407.1">
    <property type="nucleotide sequence ID" value="NZ_CP020083.1"/>
</dbReference>
<dbReference type="Proteomes" id="UP000258016">
    <property type="component" value="Chromosome"/>
</dbReference>
<evidence type="ECO:0000313" key="2">
    <source>
        <dbReference type="Proteomes" id="UP000258016"/>
    </source>
</evidence>
<reference evidence="1 2" key="1">
    <citation type="submission" date="2017-03" db="EMBL/GenBank/DDBJ databases">
        <title>Complete genome sequence of Blastomonas fulva degrading microcsystin LR.</title>
        <authorList>
            <person name="Lee H.-g."/>
            <person name="Jin L."/>
            <person name="oh H.-M."/>
        </authorList>
    </citation>
    <scope>NUCLEOTIDE SEQUENCE [LARGE SCALE GENOMIC DNA]</scope>
    <source>
        <strain evidence="1 2">T2</strain>
    </source>
</reference>
<organism evidence="1 2">
    <name type="scientific">Blastomonas fulva</name>
    <dbReference type="NCBI Taxonomy" id="1550728"/>
    <lineage>
        <taxon>Bacteria</taxon>
        <taxon>Pseudomonadati</taxon>
        <taxon>Pseudomonadota</taxon>
        <taxon>Alphaproteobacteria</taxon>
        <taxon>Sphingomonadales</taxon>
        <taxon>Sphingomonadaceae</taxon>
        <taxon>Blastomonas</taxon>
    </lineage>
</organism>
<evidence type="ECO:0008006" key="3">
    <source>
        <dbReference type="Google" id="ProtNLM"/>
    </source>
</evidence>
<dbReference type="GeneID" id="303485819"/>
<gene>
    <name evidence="1" type="ORF">B5J99_09585</name>
</gene>
<evidence type="ECO:0000313" key="1">
    <source>
        <dbReference type="EMBL" id="ASR51681.1"/>
    </source>
</evidence>